<dbReference type="SUPFAM" id="SSF109604">
    <property type="entry name" value="HD-domain/PDEase-like"/>
    <property type="match status" value="1"/>
</dbReference>
<accession>A0A840XWS1</accession>
<dbReference type="Pfam" id="PF13023">
    <property type="entry name" value="HD_3"/>
    <property type="match status" value="1"/>
</dbReference>
<keyword evidence="2" id="KW-0378">Hydrolase</keyword>
<name>A0A840XWS1_9PROT</name>
<dbReference type="InterPro" id="IPR006674">
    <property type="entry name" value="HD_domain"/>
</dbReference>
<evidence type="ECO:0000313" key="2">
    <source>
        <dbReference type="EMBL" id="MBB5692326.1"/>
    </source>
</evidence>
<evidence type="ECO:0000259" key="1">
    <source>
        <dbReference type="SMART" id="SM00471"/>
    </source>
</evidence>
<comment type="caution">
    <text evidence="2">The sequence shown here is derived from an EMBL/GenBank/DDBJ whole genome shotgun (WGS) entry which is preliminary data.</text>
</comment>
<sequence>MNDGIAPAAEAPPARILGLLRELGELKRIRSAGREGSIADRLFASAWSALCGGQALEEAWRATTASALAATRLGDIDRTVLAEVGVTGGEAEAILSRAVDEAAEEVEPALRAALRDAPRIPAGTPAPDFVPRLARQPRAGVTCPGRPRLLLEPPENHAEHCLMVAVYGVLLCPFYGARPETVYLASLAHHLHNAIIPDSGFAGEVLLGEHLEPAFARATEKALQELPPALADGVREARAILPDASTPEGRAFHAADTLDRVLQIEQHLRAGKASMSYVLNDMALVHEGPVKPFQDRLLAVVGLAA</sequence>
<dbReference type="Gene3D" id="1.10.3210.10">
    <property type="entry name" value="Hypothetical protein af1432"/>
    <property type="match status" value="1"/>
</dbReference>
<dbReference type="AlphaFoldDB" id="A0A840XWS1"/>
<proteinExistence type="predicted"/>
<gene>
    <name evidence="2" type="ORF">FHS87_000337</name>
</gene>
<organism evidence="2 3">
    <name type="scientific">Muricoccus pecuniae</name>
    <dbReference type="NCBI Taxonomy" id="693023"/>
    <lineage>
        <taxon>Bacteria</taxon>
        <taxon>Pseudomonadati</taxon>
        <taxon>Pseudomonadota</taxon>
        <taxon>Alphaproteobacteria</taxon>
        <taxon>Acetobacterales</taxon>
        <taxon>Roseomonadaceae</taxon>
        <taxon>Muricoccus</taxon>
    </lineage>
</organism>
<protein>
    <submittedName>
        <fullName evidence="2">5'-deoxynucleotidase YfbR-like HD superfamily hydrolase</fullName>
    </submittedName>
</protein>
<evidence type="ECO:0000313" key="3">
    <source>
        <dbReference type="Proteomes" id="UP000580654"/>
    </source>
</evidence>
<reference evidence="2 3" key="1">
    <citation type="submission" date="2020-08" db="EMBL/GenBank/DDBJ databases">
        <title>Genomic Encyclopedia of Type Strains, Phase IV (KMG-IV): sequencing the most valuable type-strain genomes for metagenomic binning, comparative biology and taxonomic classification.</title>
        <authorList>
            <person name="Goeker M."/>
        </authorList>
    </citation>
    <scope>NUCLEOTIDE SEQUENCE [LARGE SCALE GENOMIC DNA]</scope>
    <source>
        <strain evidence="2 3">DSM 25622</strain>
    </source>
</reference>
<dbReference type="InterPro" id="IPR003607">
    <property type="entry name" value="HD/PDEase_dom"/>
</dbReference>
<dbReference type="EMBL" id="JACIJD010000001">
    <property type="protein sequence ID" value="MBB5692326.1"/>
    <property type="molecule type" value="Genomic_DNA"/>
</dbReference>
<dbReference type="Proteomes" id="UP000580654">
    <property type="component" value="Unassembled WGS sequence"/>
</dbReference>
<keyword evidence="3" id="KW-1185">Reference proteome</keyword>
<dbReference type="GO" id="GO:0016787">
    <property type="term" value="F:hydrolase activity"/>
    <property type="evidence" value="ECO:0007669"/>
    <property type="project" value="UniProtKB-KW"/>
</dbReference>
<dbReference type="SMART" id="SM00471">
    <property type="entry name" value="HDc"/>
    <property type="match status" value="1"/>
</dbReference>
<feature type="domain" description="HD/PDEase" evidence="1">
    <location>
        <begin position="153"/>
        <end position="270"/>
    </location>
</feature>
<dbReference type="RefSeq" id="WP_184513143.1">
    <property type="nucleotide sequence ID" value="NZ_JACIJD010000001.1"/>
</dbReference>